<organism evidence="2 3">
    <name type="scientific">Acropora cervicornis</name>
    <name type="common">Staghorn coral</name>
    <dbReference type="NCBI Taxonomy" id="6130"/>
    <lineage>
        <taxon>Eukaryota</taxon>
        <taxon>Metazoa</taxon>
        <taxon>Cnidaria</taxon>
        <taxon>Anthozoa</taxon>
        <taxon>Hexacorallia</taxon>
        <taxon>Scleractinia</taxon>
        <taxon>Astrocoeniina</taxon>
        <taxon>Acroporidae</taxon>
        <taxon>Acropora</taxon>
    </lineage>
</organism>
<keyword evidence="1" id="KW-0472">Membrane</keyword>
<keyword evidence="1" id="KW-1133">Transmembrane helix</keyword>
<reference evidence="2" key="2">
    <citation type="journal article" date="2023" name="Science">
        <title>Genomic signatures of disease resistance in endangered staghorn corals.</title>
        <authorList>
            <person name="Vollmer S.V."/>
            <person name="Selwyn J.D."/>
            <person name="Despard B.A."/>
            <person name="Roesel C.L."/>
        </authorList>
    </citation>
    <scope>NUCLEOTIDE SEQUENCE</scope>
    <source>
        <strain evidence="2">K2</strain>
    </source>
</reference>
<evidence type="ECO:0000313" key="2">
    <source>
        <dbReference type="EMBL" id="KAK2553455.1"/>
    </source>
</evidence>
<keyword evidence="1" id="KW-0812">Transmembrane</keyword>
<comment type="caution">
    <text evidence="2">The sequence shown here is derived from an EMBL/GenBank/DDBJ whole genome shotgun (WGS) entry which is preliminary data.</text>
</comment>
<protein>
    <submittedName>
        <fullName evidence="2">Uncharacterized protein</fullName>
    </submittedName>
</protein>
<dbReference type="AlphaFoldDB" id="A0AAD9Q297"/>
<name>A0AAD9Q297_ACRCE</name>
<evidence type="ECO:0000256" key="1">
    <source>
        <dbReference type="SAM" id="Phobius"/>
    </source>
</evidence>
<keyword evidence="3" id="KW-1185">Reference proteome</keyword>
<sequence>MHPKQSHECSRDKIIPKKFSEENSMMPSSLSLKDNNLPINRRKTTPLKARECHPLLVLFIQKTRRFKSIGFDLLIFPTFPFLFLLYFLIDPYLSWDLNIDYLIKELNSRICLLKRARCLLQELFLLCLSIKNQQEAVKEHKKGMS</sequence>
<accession>A0AAD9Q297</accession>
<gene>
    <name evidence="2" type="ORF">P5673_025214</name>
</gene>
<reference evidence="2" key="1">
    <citation type="journal article" date="2023" name="G3 (Bethesda)">
        <title>Whole genome assembly and annotation of the endangered Caribbean coral Acropora cervicornis.</title>
        <authorList>
            <person name="Selwyn J.D."/>
            <person name="Vollmer S.V."/>
        </authorList>
    </citation>
    <scope>NUCLEOTIDE SEQUENCE</scope>
    <source>
        <strain evidence="2">K2</strain>
    </source>
</reference>
<dbReference type="EMBL" id="JARQWQ010000077">
    <property type="protein sequence ID" value="KAK2553455.1"/>
    <property type="molecule type" value="Genomic_DNA"/>
</dbReference>
<proteinExistence type="predicted"/>
<evidence type="ECO:0000313" key="3">
    <source>
        <dbReference type="Proteomes" id="UP001249851"/>
    </source>
</evidence>
<dbReference type="Proteomes" id="UP001249851">
    <property type="component" value="Unassembled WGS sequence"/>
</dbReference>
<feature type="transmembrane region" description="Helical" evidence="1">
    <location>
        <begin position="69"/>
        <end position="89"/>
    </location>
</feature>